<feature type="transmembrane region" description="Helical" evidence="7">
    <location>
        <begin position="384"/>
        <end position="405"/>
    </location>
</feature>
<dbReference type="SUPFAM" id="SSF103473">
    <property type="entry name" value="MFS general substrate transporter"/>
    <property type="match status" value="1"/>
</dbReference>
<comment type="subcellular location">
    <subcellularLocation>
        <location evidence="1">Cell membrane</location>
        <topology evidence="1">Multi-pass membrane protein</topology>
    </subcellularLocation>
</comment>
<dbReference type="InterPro" id="IPR036259">
    <property type="entry name" value="MFS_trans_sf"/>
</dbReference>
<feature type="transmembrane region" description="Helical" evidence="7">
    <location>
        <begin position="77"/>
        <end position="97"/>
    </location>
</feature>
<organism evidence="9 10">
    <name type="scientific">Marininema halotolerans</name>
    <dbReference type="NCBI Taxonomy" id="1155944"/>
    <lineage>
        <taxon>Bacteria</taxon>
        <taxon>Bacillati</taxon>
        <taxon>Bacillota</taxon>
        <taxon>Bacilli</taxon>
        <taxon>Bacillales</taxon>
        <taxon>Thermoactinomycetaceae</taxon>
        <taxon>Marininema</taxon>
    </lineage>
</organism>
<dbReference type="PROSITE" id="PS50850">
    <property type="entry name" value="MFS"/>
    <property type="match status" value="1"/>
</dbReference>
<proteinExistence type="predicted"/>
<dbReference type="CDD" id="cd06173">
    <property type="entry name" value="MFS_MefA_like"/>
    <property type="match status" value="1"/>
</dbReference>
<dbReference type="AlphaFoldDB" id="A0A1I6P7K2"/>
<evidence type="ECO:0000256" key="4">
    <source>
        <dbReference type="ARBA" id="ARBA00022692"/>
    </source>
</evidence>
<evidence type="ECO:0000256" key="2">
    <source>
        <dbReference type="ARBA" id="ARBA00022448"/>
    </source>
</evidence>
<evidence type="ECO:0000256" key="3">
    <source>
        <dbReference type="ARBA" id="ARBA00022475"/>
    </source>
</evidence>
<keyword evidence="5 7" id="KW-1133">Transmembrane helix</keyword>
<feature type="transmembrane region" description="Helical" evidence="7">
    <location>
        <begin position="349"/>
        <end position="372"/>
    </location>
</feature>
<feature type="transmembrane region" description="Helical" evidence="7">
    <location>
        <begin position="170"/>
        <end position="192"/>
    </location>
</feature>
<dbReference type="Proteomes" id="UP000198660">
    <property type="component" value="Unassembled WGS sequence"/>
</dbReference>
<feature type="domain" description="Major facilitator superfamily (MFS) profile" evidence="8">
    <location>
        <begin position="229"/>
        <end position="421"/>
    </location>
</feature>
<dbReference type="GO" id="GO:0005886">
    <property type="term" value="C:plasma membrane"/>
    <property type="evidence" value="ECO:0007669"/>
    <property type="project" value="UniProtKB-SubCell"/>
</dbReference>
<dbReference type="EMBL" id="FPAA01000001">
    <property type="protein sequence ID" value="SFS36167.1"/>
    <property type="molecule type" value="Genomic_DNA"/>
</dbReference>
<evidence type="ECO:0000256" key="1">
    <source>
        <dbReference type="ARBA" id="ARBA00004651"/>
    </source>
</evidence>
<keyword evidence="4 7" id="KW-0812">Transmembrane</keyword>
<keyword evidence="2" id="KW-0813">Transport</keyword>
<keyword evidence="6 7" id="KW-0472">Membrane</keyword>
<gene>
    <name evidence="9" type="ORF">SAMN05444972_101411</name>
</gene>
<feature type="transmembrane region" description="Helical" evidence="7">
    <location>
        <begin position="103"/>
        <end position="122"/>
    </location>
</feature>
<evidence type="ECO:0000256" key="7">
    <source>
        <dbReference type="SAM" id="Phobius"/>
    </source>
</evidence>
<dbReference type="Gene3D" id="1.20.1250.20">
    <property type="entry name" value="MFS general substrate transporter like domains"/>
    <property type="match status" value="1"/>
</dbReference>
<feature type="transmembrane region" description="Helical" evidence="7">
    <location>
        <begin position="229"/>
        <end position="255"/>
    </location>
</feature>
<evidence type="ECO:0000256" key="5">
    <source>
        <dbReference type="ARBA" id="ARBA00022989"/>
    </source>
</evidence>
<sequence>MKINLKIFHNRNVLFYWMAVWASALGDAILILAISWFIVETTDSGVILGTFMMCMGMARIIFMVIGGVYVDRFPPLMIMKISLLIRAGILSYLMYVMVSEMEFAIGLYIGAIVFGMVDAFFLPAAAAIRQRLVSSEHFSQLNSLLLVATQTSVMVGPLLGSFLIRKGDYLMTVGAVIALFLIAMVMLQAVILHQSLDMKKENLKRSNHSKGAFFNELVEGFRYIVNTPIILTMMIVAMLVNAGVSVLTVALPFLAQHFGSGAEGLSMMNAAMGFGGAIGAVVFTLWTIKMPTPQMNLTASFIEGSALFFIALTPNLWGVGLLLGVIGFTTTAINVIAPSVNQSIIPKPLMGRVVSVMMVVMTGLTPFAQSFAGYLTEKMSTHHGLMYGGALELFASGLAFFIPAVRNYSAHYVKKRINQRG</sequence>
<name>A0A1I6P7K2_9BACL</name>
<dbReference type="InterPro" id="IPR011701">
    <property type="entry name" value="MFS"/>
</dbReference>
<feature type="transmembrane region" description="Helical" evidence="7">
    <location>
        <begin position="45"/>
        <end position="70"/>
    </location>
</feature>
<dbReference type="PANTHER" id="PTHR23513:SF6">
    <property type="entry name" value="MAJOR FACILITATOR SUPERFAMILY ASSOCIATED DOMAIN-CONTAINING PROTEIN"/>
    <property type="match status" value="1"/>
</dbReference>
<dbReference type="GO" id="GO:0022857">
    <property type="term" value="F:transmembrane transporter activity"/>
    <property type="evidence" value="ECO:0007669"/>
    <property type="project" value="InterPro"/>
</dbReference>
<evidence type="ECO:0000259" key="8">
    <source>
        <dbReference type="PROSITE" id="PS50850"/>
    </source>
</evidence>
<feature type="transmembrane region" description="Helical" evidence="7">
    <location>
        <begin position="12"/>
        <end position="39"/>
    </location>
</feature>
<feature type="transmembrane region" description="Helical" evidence="7">
    <location>
        <begin position="143"/>
        <end position="164"/>
    </location>
</feature>
<feature type="transmembrane region" description="Helical" evidence="7">
    <location>
        <begin position="267"/>
        <end position="288"/>
    </location>
</feature>
<dbReference type="InterPro" id="IPR020846">
    <property type="entry name" value="MFS_dom"/>
</dbReference>
<dbReference type="RefSeq" id="WP_091833057.1">
    <property type="nucleotide sequence ID" value="NZ_FPAA01000001.1"/>
</dbReference>
<dbReference type="PANTHER" id="PTHR23513">
    <property type="entry name" value="INTEGRAL MEMBRANE EFFLUX PROTEIN-RELATED"/>
    <property type="match status" value="1"/>
</dbReference>
<protein>
    <submittedName>
        <fullName evidence="9">Predicted arabinose efflux permease, MFS family</fullName>
    </submittedName>
</protein>
<keyword evidence="10" id="KW-1185">Reference proteome</keyword>
<evidence type="ECO:0000313" key="9">
    <source>
        <dbReference type="EMBL" id="SFS36167.1"/>
    </source>
</evidence>
<dbReference type="OrthoDB" id="6360at2"/>
<reference evidence="10" key="1">
    <citation type="submission" date="2016-10" db="EMBL/GenBank/DDBJ databases">
        <authorList>
            <person name="Varghese N."/>
            <person name="Submissions S."/>
        </authorList>
    </citation>
    <scope>NUCLEOTIDE SEQUENCE [LARGE SCALE GENOMIC DNA]</scope>
    <source>
        <strain evidence="10">DSM 45789</strain>
    </source>
</reference>
<evidence type="ECO:0000313" key="10">
    <source>
        <dbReference type="Proteomes" id="UP000198660"/>
    </source>
</evidence>
<accession>A0A1I6P7K2</accession>
<keyword evidence="3" id="KW-1003">Cell membrane</keyword>
<dbReference type="Pfam" id="PF07690">
    <property type="entry name" value="MFS_1"/>
    <property type="match status" value="1"/>
</dbReference>
<evidence type="ECO:0000256" key="6">
    <source>
        <dbReference type="ARBA" id="ARBA00023136"/>
    </source>
</evidence>